<dbReference type="SUPFAM" id="SSF56112">
    <property type="entry name" value="Protein kinase-like (PK-like)"/>
    <property type="match status" value="1"/>
</dbReference>
<dbReference type="Gene3D" id="3.40.710.10">
    <property type="entry name" value="DD-peptidase/beta-lactamase superfamily"/>
    <property type="match status" value="2"/>
</dbReference>
<proteinExistence type="predicted"/>
<dbReference type="OrthoDB" id="427480at2759"/>
<dbReference type="RefSeq" id="XP_022159693.1">
    <property type="nucleotide sequence ID" value="XM_022304001.1"/>
</dbReference>
<accession>A0A6J1E4N5</accession>
<protein>
    <submittedName>
        <fullName evidence="5 6">Uncharacterized protein LOC111026026</fullName>
    </submittedName>
</protein>
<gene>
    <name evidence="5 6" type="primary">LOC111026026</name>
</gene>
<dbReference type="GeneID" id="111026026"/>
<dbReference type="InterPro" id="IPR001466">
    <property type="entry name" value="Beta-lactam-related"/>
</dbReference>
<dbReference type="PANTHER" id="PTHR43173:SF3">
    <property type="entry name" value="ABC1 FAMILY PROTEIN"/>
    <property type="match status" value="1"/>
</dbReference>
<feature type="compositionally biased region" description="Low complexity" evidence="1">
    <location>
        <begin position="817"/>
        <end position="827"/>
    </location>
</feature>
<feature type="domain" description="ABC1 atypical kinase-like" evidence="3">
    <location>
        <begin position="89"/>
        <end position="339"/>
    </location>
</feature>
<dbReference type="GO" id="GO:0005783">
    <property type="term" value="C:endoplasmic reticulum"/>
    <property type="evidence" value="ECO:0007669"/>
    <property type="project" value="TreeGrafter"/>
</dbReference>
<name>A0A6J1E4N5_MOMCH</name>
<dbReference type="SUPFAM" id="SSF56601">
    <property type="entry name" value="beta-lactamase/transpeptidase-like"/>
    <property type="match status" value="1"/>
</dbReference>
<dbReference type="GO" id="GO:0005794">
    <property type="term" value="C:Golgi apparatus"/>
    <property type="evidence" value="ECO:0007669"/>
    <property type="project" value="TreeGrafter"/>
</dbReference>
<dbReference type="InterPro" id="IPR011009">
    <property type="entry name" value="Kinase-like_dom_sf"/>
</dbReference>
<feature type="region of interest" description="Disordered" evidence="1">
    <location>
        <begin position="753"/>
        <end position="829"/>
    </location>
</feature>
<dbReference type="Proteomes" id="UP000504603">
    <property type="component" value="Unplaced"/>
</dbReference>
<dbReference type="RefSeq" id="XP_022159686.1">
    <property type="nucleotide sequence ID" value="XM_022303994.1"/>
</dbReference>
<dbReference type="PANTHER" id="PTHR43173">
    <property type="entry name" value="ABC1 FAMILY PROTEIN"/>
    <property type="match status" value="1"/>
</dbReference>
<evidence type="ECO:0000313" key="5">
    <source>
        <dbReference type="RefSeq" id="XP_022159686.1"/>
    </source>
</evidence>
<dbReference type="InterPro" id="IPR012338">
    <property type="entry name" value="Beta-lactam/transpept-like"/>
</dbReference>
<dbReference type="KEGG" id="mcha:111026026"/>
<sequence>MAWGNIYRRRMKVFTLTLVIYLDYKALEQREKWTSKSKRSALWEKAHERNAKRALSLIIELEGLWVKFGQYLSTRADVVPEAYIRLLKQLQDSLPPRPFQEVLQTIQKELGKSITDIFANFVETPLATASIAQVHRATLLDGREVVIKVQHEGIKTVILEDLKNAKAIVDWIAWAEPQYNFNPMIDEWCREAPKELDFNLEAENTRTVSRNLGCKNGSDNNRSTGSVNVSIPEVVQSTEKVLILEYMDGIRLNDSASLEACGIDKQKIVEEITRAYAHQIYVDGFFNGDPHPGNFLISKEPPHCPILLDFGLTKKLPNNMKLALAKMFLAAAEGDHVALLSSFAEMGLKLRLDIPEQAMEVTNVFFRATTAAKESHETLKAMTEQRSKNLKQIQERMKMNQKEAKRFNPVDAFPGDIIIFARVLNLLRGLSSLMDVRIVYLDIMRPFAEYVLQGNISKEPNVNDQWIWKTPVRSDVEAKLRQLLIKLGNDNKILGIQVCAYKDGEVIIDTAAGVLGRYDPRPVQPDSLFPVFSVTKGITAGMLHWLVDNGKLKLDENVANIWPEFGSNGKDIIKIYHVLNHTSGLHNATVDARENPLLICDWEECLNCMAMSIPETEPGQEQLYHYLSFGWLCGGIIEHAAGKKFQEILEEALVYPLHVEGELYIGIPPGVESRLATLTPDHEDLQKLAGINRPELPSTFQPAMIAQLATTLTPLFNMLNTRRAIIPAANGHCSARALARYYAALADGGVIPPPHSSSSQPALGSHPHIPKFSSENVTKKQKAARSKDVHEKNSSSSDETNSMCRSPSNTGYTRLLNNSSSSCSNSNDACTRDGLRHGDAGKSFVGKMYKDPRIHDAFLGIGKYENFTIPNGKFGLGFSRLRSEEGSFIGFGHSGMGGSTGFCNMDHRFAISVTLNKMSLGGTTRSIVQLVCSELNIPLPAEFSTLGISDGQHSRVETPLFN</sequence>
<dbReference type="InterPro" id="IPR051130">
    <property type="entry name" value="Mito_struct-func_regulator"/>
</dbReference>
<dbReference type="CDD" id="cd05121">
    <property type="entry name" value="ABC1_ADCK3-like"/>
    <property type="match status" value="1"/>
</dbReference>
<keyword evidence="4" id="KW-1185">Reference proteome</keyword>
<evidence type="ECO:0000313" key="6">
    <source>
        <dbReference type="RefSeq" id="XP_022159693.1"/>
    </source>
</evidence>
<dbReference type="Pfam" id="PF00144">
    <property type="entry name" value="Beta-lactamase"/>
    <property type="match status" value="1"/>
</dbReference>
<evidence type="ECO:0000259" key="2">
    <source>
        <dbReference type="Pfam" id="PF00144"/>
    </source>
</evidence>
<dbReference type="AlphaFoldDB" id="A0A6J1E4N5"/>
<evidence type="ECO:0000313" key="4">
    <source>
        <dbReference type="Proteomes" id="UP000504603"/>
    </source>
</evidence>
<evidence type="ECO:0000259" key="3">
    <source>
        <dbReference type="Pfam" id="PF03109"/>
    </source>
</evidence>
<feature type="compositionally biased region" description="Polar residues" evidence="1">
    <location>
        <begin position="794"/>
        <end position="816"/>
    </location>
</feature>
<organism evidence="4 5">
    <name type="scientific">Momordica charantia</name>
    <name type="common">Bitter gourd</name>
    <name type="synonym">Balsam pear</name>
    <dbReference type="NCBI Taxonomy" id="3673"/>
    <lineage>
        <taxon>Eukaryota</taxon>
        <taxon>Viridiplantae</taxon>
        <taxon>Streptophyta</taxon>
        <taxon>Embryophyta</taxon>
        <taxon>Tracheophyta</taxon>
        <taxon>Spermatophyta</taxon>
        <taxon>Magnoliopsida</taxon>
        <taxon>eudicotyledons</taxon>
        <taxon>Gunneridae</taxon>
        <taxon>Pentapetalae</taxon>
        <taxon>rosids</taxon>
        <taxon>fabids</taxon>
        <taxon>Cucurbitales</taxon>
        <taxon>Cucurbitaceae</taxon>
        <taxon>Momordiceae</taxon>
        <taxon>Momordica</taxon>
    </lineage>
</organism>
<evidence type="ECO:0000256" key="1">
    <source>
        <dbReference type="SAM" id="MobiDB-lite"/>
    </source>
</evidence>
<dbReference type="InterPro" id="IPR004147">
    <property type="entry name" value="ABC1_dom"/>
</dbReference>
<reference evidence="5 6" key="1">
    <citation type="submission" date="2025-04" db="UniProtKB">
        <authorList>
            <consortium name="RefSeq"/>
        </authorList>
    </citation>
    <scope>IDENTIFICATION</scope>
    <source>
        <strain evidence="5 6">OHB3-1</strain>
    </source>
</reference>
<dbReference type="Pfam" id="PF03109">
    <property type="entry name" value="ABC1"/>
    <property type="match status" value="1"/>
</dbReference>
<feature type="domain" description="Beta-lactamase-related" evidence="2">
    <location>
        <begin position="481"/>
        <end position="763"/>
    </location>
</feature>